<keyword evidence="1" id="KW-0812">Transmembrane</keyword>
<dbReference type="AlphaFoldDB" id="A0A975XYG7"/>
<feature type="transmembrane region" description="Helical" evidence="1">
    <location>
        <begin position="17"/>
        <end position="36"/>
    </location>
</feature>
<organism evidence="2 3">
    <name type="scientific">Nocardioides panacis</name>
    <dbReference type="NCBI Taxonomy" id="2849501"/>
    <lineage>
        <taxon>Bacteria</taxon>
        <taxon>Bacillati</taxon>
        <taxon>Actinomycetota</taxon>
        <taxon>Actinomycetes</taxon>
        <taxon>Propionibacteriales</taxon>
        <taxon>Nocardioidaceae</taxon>
        <taxon>Nocardioides</taxon>
    </lineage>
</organism>
<keyword evidence="1" id="KW-1133">Transmembrane helix</keyword>
<dbReference type="Pfam" id="PF04964">
    <property type="entry name" value="Flp_Fap"/>
    <property type="match status" value="1"/>
</dbReference>
<dbReference type="Proteomes" id="UP000683575">
    <property type="component" value="Chromosome"/>
</dbReference>
<name>A0A975XYG7_9ACTN</name>
<protein>
    <submittedName>
        <fullName evidence="2">Flp family type IVb pilin</fullName>
    </submittedName>
</protein>
<dbReference type="RefSeq" id="WP_216937239.1">
    <property type="nucleotide sequence ID" value="NZ_CP077062.1"/>
</dbReference>
<gene>
    <name evidence="2" type="ORF">KRR39_12155</name>
</gene>
<reference evidence="2" key="1">
    <citation type="submission" date="2021-06" db="EMBL/GenBank/DDBJ databases">
        <title>Complete genome sequence of Nocardioides sp. G188.</title>
        <authorList>
            <person name="Im W.-T."/>
        </authorList>
    </citation>
    <scope>NUCLEOTIDE SEQUENCE</scope>
    <source>
        <strain evidence="2">G188</strain>
    </source>
</reference>
<dbReference type="KEGG" id="nps:KRR39_12155"/>
<dbReference type="InterPro" id="IPR007047">
    <property type="entry name" value="Flp_Fap"/>
</dbReference>
<proteinExistence type="predicted"/>
<accession>A0A975XYG7</accession>
<evidence type="ECO:0000313" key="2">
    <source>
        <dbReference type="EMBL" id="QWZ06367.1"/>
    </source>
</evidence>
<evidence type="ECO:0000313" key="3">
    <source>
        <dbReference type="Proteomes" id="UP000683575"/>
    </source>
</evidence>
<keyword evidence="1" id="KW-0472">Membrane</keyword>
<dbReference type="EMBL" id="CP077062">
    <property type="protein sequence ID" value="QWZ06367.1"/>
    <property type="molecule type" value="Genomic_DNA"/>
</dbReference>
<sequence>MIAGRQRSTRGASSVEYALLAALVAVAIVAAVSLLGGSTRDLFQNSCASLVAHSGDTC</sequence>
<evidence type="ECO:0000256" key="1">
    <source>
        <dbReference type="SAM" id="Phobius"/>
    </source>
</evidence>
<keyword evidence="3" id="KW-1185">Reference proteome</keyword>